<comment type="similarity">
    <text evidence="2">Belongs to the NlpA lipoprotein family.</text>
</comment>
<evidence type="ECO:0000313" key="9">
    <source>
        <dbReference type="Proteomes" id="UP000297638"/>
    </source>
</evidence>
<keyword evidence="5" id="KW-0564">Palmitate</keyword>
<evidence type="ECO:0000313" key="8">
    <source>
        <dbReference type="EMBL" id="TFH54573.1"/>
    </source>
</evidence>
<gene>
    <name evidence="8" type="ORF">EXY26_16120</name>
</gene>
<evidence type="ECO:0000256" key="1">
    <source>
        <dbReference type="ARBA" id="ARBA00004635"/>
    </source>
</evidence>
<dbReference type="EMBL" id="SPDS01000003">
    <property type="protein sequence ID" value="TFH54573.1"/>
    <property type="molecule type" value="Genomic_DNA"/>
</dbReference>
<dbReference type="PANTHER" id="PTHR30429">
    <property type="entry name" value="D-METHIONINE-BINDING LIPOPROTEIN METQ"/>
    <property type="match status" value="1"/>
</dbReference>
<comment type="subcellular location">
    <subcellularLocation>
        <location evidence="1">Membrane</location>
        <topology evidence="1">Lipid-anchor</topology>
    </subcellularLocation>
</comment>
<keyword evidence="7" id="KW-1133">Transmembrane helix</keyword>
<proteinExistence type="inferred from homology"/>
<dbReference type="AlphaFoldDB" id="A0A4Y8TT76"/>
<evidence type="ECO:0000256" key="3">
    <source>
        <dbReference type="ARBA" id="ARBA00022729"/>
    </source>
</evidence>
<feature type="transmembrane region" description="Helical" evidence="7">
    <location>
        <begin position="20"/>
        <end position="40"/>
    </location>
</feature>
<comment type="caution">
    <text evidence="8">The sequence shown here is derived from an EMBL/GenBank/DDBJ whole genome shotgun (WGS) entry which is preliminary data.</text>
</comment>
<evidence type="ECO:0000256" key="6">
    <source>
        <dbReference type="ARBA" id="ARBA00023288"/>
    </source>
</evidence>
<reference evidence="8 9" key="1">
    <citation type="submission" date="2019-03" db="EMBL/GenBank/DDBJ databases">
        <title>Glutamicibacter sp. LJH19 genome.</title>
        <authorList>
            <person name="Sinai Borker S."/>
            <person name="Kumar R."/>
        </authorList>
    </citation>
    <scope>NUCLEOTIDE SEQUENCE [LARGE SCALE GENOMIC DNA]</scope>
    <source>
        <strain evidence="8 9">LJH19</strain>
    </source>
</reference>
<protein>
    <submittedName>
        <fullName evidence="8">Metal ABC transporter substrate-binding protein</fullName>
    </submittedName>
</protein>
<accession>A0A4Y8TT76</accession>
<keyword evidence="7" id="KW-0812">Transmembrane</keyword>
<evidence type="ECO:0000256" key="7">
    <source>
        <dbReference type="SAM" id="Phobius"/>
    </source>
</evidence>
<dbReference type="SUPFAM" id="SSF53850">
    <property type="entry name" value="Periplasmic binding protein-like II"/>
    <property type="match status" value="1"/>
</dbReference>
<dbReference type="RefSeq" id="WP_134781180.1">
    <property type="nucleotide sequence ID" value="NZ_SPDS01000003.1"/>
</dbReference>
<dbReference type="InterPro" id="IPR004872">
    <property type="entry name" value="Lipoprotein_NlpA"/>
</dbReference>
<organism evidence="8 9">
    <name type="scientific">Glutamicibacter arilaitensis</name>
    <dbReference type="NCBI Taxonomy" id="256701"/>
    <lineage>
        <taxon>Bacteria</taxon>
        <taxon>Bacillati</taxon>
        <taxon>Actinomycetota</taxon>
        <taxon>Actinomycetes</taxon>
        <taxon>Micrococcales</taxon>
        <taxon>Micrococcaceae</taxon>
        <taxon>Glutamicibacter</taxon>
    </lineage>
</organism>
<keyword evidence="6" id="KW-0449">Lipoprotein</keyword>
<evidence type="ECO:0000256" key="4">
    <source>
        <dbReference type="ARBA" id="ARBA00023136"/>
    </source>
</evidence>
<dbReference type="CDD" id="cd13600">
    <property type="entry name" value="PBP2_lipoprotein_like_1"/>
    <property type="match status" value="1"/>
</dbReference>
<sequence length="303" mass="32785">MTTPHAGHDHGFTLRKNRNALPWTIAALAAVAALILGVLLGQQRSAPAAASAAGSQTKFTVHFEPAMAGEEKILDFVAQEIAPDYGIEIEKVGLQDPIQANQAVASGQFDATIFEHQWYMEQSAEAAGVELEPTVELFQWGFGLYSNHYDSVEDIPRGASLLLPNDVANQGQALWLLQREGLLGLDPDIEPRTAKISDVIDNPRGFELKEADLLAMPRMLDDVGAAIGYVSQFDAGKVDREQGILFPEPPKTFASRLIMGAEYAKSADAQKLVEAFSDPRLQEYLATTEDPLVQGVLTPVSGS</sequence>
<dbReference type="Pfam" id="PF03180">
    <property type="entry name" value="Lipoprotein_9"/>
    <property type="match status" value="1"/>
</dbReference>
<evidence type="ECO:0000256" key="2">
    <source>
        <dbReference type="ARBA" id="ARBA00008973"/>
    </source>
</evidence>
<dbReference type="PANTHER" id="PTHR30429:SF1">
    <property type="entry name" value="D-METHIONINE-BINDING LIPOPROTEIN METQ-RELATED"/>
    <property type="match status" value="1"/>
</dbReference>
<keyword evidence="4 7" id="KW-0472">Membrane</keyword>
<evidence type="ECO:0000256" key="5">
    <source>
        <dbReference type="ARBA" id="ARBA00023139"/>
    </source>
</evidence>
<dbReference type="GO" id="GO:0016020">
    <property type="term" value="C:membrane"/>
    <property type="evidence" value="ECO:0007669"/>
    <property type="project" value="UniProtKB-SubCell"/>
</dbReference>
<dbReference type="Gene3D" id="3.40.190.10">
    <property type="entry name" value="Periplasmic binding protein-like II"/>
    <property type="match status" value="2"/>
</dbReference>
<name>A0A4Y8TT76_9MICC</name>
<keyword evidence="3" id="KW-0732">Signal</keyword>
<dbReference type="Proteomes" id="UP000297638">
    <property type="component" value="Unassembled WGS sequence"/>
</dbReference>